<keyword evidence="1" id="KW-1133">Transmembrane helix</keyword>
<name>A0A3N5BRI9_9BACL</name>
<gene>
    <name evidence="3" type="ORF">EDD62_0289</name>
</gene>
<evidence type="ECO:0000313" key="3">
    <source>
        <dbReference type="EMBL" id="RPF57660.1"/>
    </source>
</evidence>
<proteinExistence type="predicted"/>
<keyword evidence="1" id="KW-0812">Transmembrane</keyword>
<organism evidence="3 4">
    <name type="scientific">Abyssicoccus albus</name>
    <dbReference type="NCBI Taxonomy" id="1817405"/>
    <lineage>
        <taxon>Bacteria</taxon>
        <taxon>Bacillati</taxon>
        <taxon>Bacillota</taxon>
        <taxon>Bacilli</taxon>
        <taxon>Bacillales</taxon>
        <taxon>Abyssicoccaceae</taxon>
    </lineage>
</organism>
<accession>A0A3N5BRI9</accession>
<evidence type="ECO:0000256" key="1">
    <source>
        <dbReference type="SAM" id="Phobius"/>
    </source>
</evidence>
<feature type="transmembrane region" description="Helical" evidence="1">
    <location>
        <begin position="12"/>
        <end position="31"/>
    </location>
</feature>
<sequence length="306" mass="36350">MNINMNDFDMIHWIMFGLALLLLILLVFFIVKMIKANKQYKELQQARDDREKKLTSDYEKRIETERVDGKKKFSEQQSKYDAIVDDQSSQISSLKQFTYGKSQYLTDITLLSFRDKLIDQERIRPEDMHVLANVLIPSKNYKQTKQVDHVILTRTGIYIVDSNYFSGHVYHGMNEQQFDQFPFLEGVYDALGYDHKDEYSFIVEPKDNGEVVMHPLDHQIQDLKVTAEKIRNILKLQYPVKTIMFYNEQETKRNVSINYSTDKDVIVLMGKPELEEYFEKHVFHGRFEYTVEELEQIKQQLLEMNP</sequence>
<reference evidence="3 4" key="1">
    <citation type="submission" date="2018-11" db="EMBL/GenBank/DDBJ databases">
        <title>Genomic Encyclopedia of Type Strains, Phase IV (KMG-IV): sequencing the most valuable type-strain genomes for metagenomic binning, comparative biology and taxonomic classification.</title>
        <authorList>
            <person name="Goeker M."/>
        </authorList>
    </citation>
    <scope>NUCLEOTIDE SEQUENCE [LARGE SCALE GENOMIC DNA]</scope>
    <source>
        <strain evidence="3 4">DSM 29158</strain>
    </source>
</reference>
<dbReference type="AlphaFoldDB" id="A0A3N5BRI9"/>
<evidence type="ECO:0000259" key="2">
    <source>
        <dbReference type="PROSITE" id="PS50965"/>
    </source>
</evidence>
<feature type="domain" description="NERD" evidence="2">
    <location>
        <begin position="108"/>
        <end position="253"/>
    </location>
</feature>
<dbReference type="RefSeq" id="WP_123807252.1">
    <property type="nucleotide sequence ID" value="NZ_RKRK01000002.1"/>
</dbReference>
<dbReference type="EMBL" id="RKRK01000002">
    <property type="protein sequence ID" value="RPF57660.1"/>
    <property type="molecule type" value="Genomic_DNA"/>
</dbReference>
<comment type="caution">
    <text evidence="3">The sequence shown here is derived from an EMBL/GenBank/DDBJ whole genome shotgun (WGS) entry which is preliminary data.</text>
</comment>
<dbReference type="Proteomes" id="UP000277108">
    <property type="component" value="Unassembled WGS sequence"/>
</dbReference>
<keyword evidence="1" id="KW-0472">Membrane</keyword>
<dbReference type="Pfam" id="PF08378">
    <property type="entry name" value="NERD"/>
    <property type="match status" value="1"/>
</dbReference>
<evidence type="ECO:0000313" key="4">
    <source>
        <dbReference type="Proteomes" id="UP000277108"/>
    </source>
</evidence>
<dbReference type="PROSITE" id="PS50965">
    <property type="entry name" value="NERD"/>
    <property type="match status" value="1"/>
</dbReference>
<keyword evidence="4" id="KW-1185">Reference proteome</keyword>
<dbReference type="OrthoDB" id="2416822at2"/>
<dbReference type="InterPro" id="IPR011528">
    <property type="entry name" value="NERD"/>
</dbReference>
<protein>
    <submittedName>
        <fullName evidence="3">Nuclease-like protein</fullName>
    </submittedName>
</protein>